<protein>
    <submittedName>
        <fullName evidence="2">Putative secreted protein</fullName>
    </submittedName>
</protein>
<accession>A0A6B0UHJ9</accession>
<sequence length="93" mass="10627">MLCTISICLAMVRCTSCGKPEPLPEVMEWSMRSLMQGPPSPTGKNGSWHPEAKKLRLSRDLLCLTYVRKPKSSRTSRQPVTEMARTMWWMLLS</sequence>
<keyword evidence="1" id="KW-0732">Signal</keyword>
<feature type="chain" id="PRO_5025411679" evidence="1">
    <location>
        <begin position="18"/>
        <end position="93"/>
    </location>
</feature>
<evidence type="ECO:0000256" key="1">
    <source>
        <dbReference type="SAM" id="SignalP"/>
    </source>
</evidence>
<proteinExistence type="predicted"/>
<organism evidence="2">
    <name type="scientific">Ixodes ricinus</name>
    <name type="common">Common tick</name>
    <name type="synonym">Acarus ricinus</name>
    <dbReference type="NCBI Taxonomy" id="34613"/>
    <lineage>
        <taxon>Eukaryota</taxon>
        <taxon>Metazoa</taxon>
        <taxon>Ecdysozoa</taxon>
        <taxon>Arthropoda</taxon>
        <taxon>Chelicerata</taxon>
        <taxon>Arachnida</taxon>
        <taxon>Acari</taxon>
        <taxon>Parasitiformes</taxon>
        <taxon>Ixodida</taxon>
        <taxon>Ixodoidea</taxon>
        <taxon>Ixodidae</taxon>
        <taxon>Ixodinae</taxon>
        <taxon>Ixodes</taxon>
    </lineage>
</organism>
<dbReference type="AlphaFoldDB" id="A0A6B0UHJ9"/>
<dbReference type="EMBL" id="GIFC01004830">
    <property type="protein sequence ID" value="MXU86913.1"/>
    <property type="molecule type" value="Transcribed_RNA"/>
</dbReference>
<evidence type="ECO:0000313" key="2">
    <source>
        <dbReference type="EMBL" id="MXU86913.1"/>
    </source>
</evidence>
<reference evidence="2" key="1">
    <citation type="submission" date="2019-12" db="EMBL/GenBank/DDBJ databases">
        <title>An insight into the sialome of adult female Ixodes ricinus ticks feeding for 6 days.</title>
        <authorList>
            <person name="Perner J."/>
            <person name="Ribeiro J.M.C."/>
        </authorList>
    </citation>
    <scope>NUCLEOTIDE SEQUENCE</scope>
    <source>
        <strain evidence="2">Semi-engorged</strain>
        <tissue evidence="2">Salivary glands</tissue>
    </source>
</reference>
<feature type="signal peptide" evidence="1">
    <location>
        <begin position="1"/>
        <end position="17"/>
    </location>
</feature>
<name>A0A6B0UHJ9_IXORI</name>